<evidence type="ECO:0000313" key="1">
    <source>
        <dbReference type="EMBL" id="CAF1122555.1"/>
    </source>
</evidence>
<dbReference type="Proteomes" id="UP000663882">
    <property type="component" value="Unassembled WGS sequence"/>
</dbReference>
<protein>
    <submittedName>
        <fullName evidence="1">Uncharacterized protein</fullName>
    </submittedName>
</protein>
<evidence type="ECO:0000313" key="2">
    <source>
        <dbReference type="Proteomes" id="UP000663882"/>
    </source>
</evidence>
<reference evidence="1" key="1">
    <citation type="submission" date="2021-02" db="EMBL/GenBank/DDBJ databases">
        <authorList>
            <person name="Nowell W R."/>
        </authorList>
    </citation>
    <scope>NUCLEOTIDE SEQUENCE</scope>
</reference>
<dbReference type="OrthoDB" id="199930at2759"/>
<dbReference type="AlphaFoldDB" id="A0A814QMB8"/>
<proteinExistence type="predicted"/>
<dbReference type="InterPro" id="IPR011989">
    <property type="entry name" value="ARM-like"/>
</dbReference>
<name>A0A814QMB8_9BILA</name>
<sequence>MLPRVAYMKPYMQKKTASLLAFTSGRTPVGMIKANQKNFEGLMSLTNLISIGENVRKHILKEEEFSNIEQHIFEEYPILRRIAIE</sequence>
<accession>A0A814QMB8</accession>
<gene>
    <name evidence="1" type="ORF">RFH988_LOCUS20431</name>
</gene>
<dbReference type="EMBL" id="CAJNOO010001253">
    <property type="protein sequence ID" value="CAF1122555.1"/>
    <property type="molecule type" value="Genomic_DNA"/>
</dbReference>
<comment type="caution">
    <text evidence="1">The sequence shown here is derived from an EMBL/GenBank/DDBJ whole genome shotgun (WGS) entry which is preliminary data.</text>
</comment>
<organism evidence="1 2">
    <name type="scientific">Rotaria sordida</name>
    <dbReference type="NCBI Taxonomy" id="392033"/>
    <lineage>
        <taxon>Eukaryota</taxon>
        <taxon>Metazoa</taxon>
        <taxon>Spiralia</taxon>
        <taxon>Gnathifera</taxon>
        <taxon>Rotifera</taxon>
        <taxon>Eurotatoria</taxon>
        <taxon>Bdelloidea</taxon>
        <taxon>Philodinida</taxon>
        <taxon>Philodinidae</taxon>
        <taxon>Rotaria</taxon>
    </lineage>
</organism>
<dbReference type="Gene3D" id="1.25.10.10">
    <property type="entry name" value="Leucine-rich Repeat Variant"/>
    <property type="match status" value="1"/>
</dbReference>